<accession>H2ANV3</accession>
<sequence length="216" mass="24937">MNQYNLILDASAFDRGLGNIKRWCNSNPKQKFKLQIYIPTFTINELNYLTNKFKSFNSKEALKFIETSTNNLNNDQNYDLIIEFSEILDIIPFSKVNVNDSSIVNKLPLRLKNLLKSCYYKCNLEESDVKWILVTEDPKIHEAANECNIPNCSIVDIDILLSKELNDKSFRESEKFNNLMLKNSIEKVTDDGDNVLITDFDKTVYASRGSGKLWTP</sequence>
<dbReference type="CDD" id="cd18717">
    <property type="entry name" value="PIN_ScNmd4p-like"/>
    <property type="match status" value="1"/>
</dbReference>
<keyword evidence="3" id="KW-1185">Reference proteome</keyword>
<protein>
    <recommendedName>
        <fullName evidence="1">PIN domain-containing protein</fullName>
    </recommendedName>
</protein>
<dbReference type="AlphaFoldDB" id="H2ANV3"/>
<dbReference type="EMBL" id="HE650821">
    <property type="protein sequence ID" value="CCF56053.1"/>
    <property type="molecule type" value="Genomic_DNA"/>
</dbReference>
<name>H2ANV3_KAZAF</name>
<dbReference type="SMART" id="SM00670">
    <property type="entry name" value="PINc"/>
    <property type="match status" value="1"/>
</dbReference>
<evidence type="ECO:0000259" key="1">
    <source>
        <dbReference type="SMART" id="SM00670"/>
    </source>
</evidence>
<dbReference type="InParanoid" id="H2ANV3"/>
<gene>
    <name evidence="2" type="primary">KAFR0A06180</name>
    <name evidence="2" type="ORF">KAFR_0A06180</name>
</gene>
<dbReference type="RefSeq" id="XP_003955188.1">
    <property type="nucleotide sequence ID" value="XM_003955139.1"/>
</dbReference>
<reference evidence="2 3" key="1">
    <citation type="journal article" date="2011" name="Proc. Natl. Acad. Sci. U.S.A.">
        <title>Evolutionary erosion of yeast sex chromosomes by mating-type switching accidents.</title>
        <authorList>
            <person name="Gordon J.L."/>
            <person name="Armisen D."/>
            <person name="Proux-Wera E."/>
            <person name="Oheigeartaigh S.S."/>
            <person name="Byrne K.P."/>
            <person name="Wolfe K.H."/>
        </authorList>
    </citation>
    <scope>NUCLEOTIDE SEQUENCE [LARGE SCALE GENOMIC DNA]</scope>
    <source>
        <strain evidence="3">ATCC 22294 / BCRC 22015 / CBS 2517 / CECT 1963 / NBRC 1671 / NRRL Y-8276</strain>
    </source>
</reference>
<evidence type="ECO:0000313" key="3">
    <source>
        <dbReference type="Proteomes" id="UP000005220"/>
    </source>
</evidence>
<organism evidence="2 3">
    <name type="scientific">Kazachstania africana (strain ATCC 22294 / BCRC 22015 / CBS 2517 / CECT 1963 / NBRC 1671 / NRRL Y-8276)</name>
    <name type="common">Yeast</name>
    <name type="synonym">Kluyveromyces africanus</name>
    <dbReference type="NCBI Taxonomy" id="1071382"/>
    <lineage>
        <taxon>Eukaryota</taxon>
        <taxon>Fungi</taxon>
        <taxon>Dikarya</taxon>
        <taxon>Ascomycota</taxon>
        <taxon>Saccharomycotina</taxon>
        <taxon>Saccharomycetes</taxon>
        <taxon>Saccharomycetales</taxon>
        <taxon>Saccharomycetaceae</taxon>
        <taxon>Kazachstania</taxon>
    </lineage>
</organism>
<dbReference type="FunCoup" id="H2ANV3">
    <property type="interactions" value="51"/>
</dbReference>
<proteinExistence type="predicted"/>
<dbReference type="InterPro" id="IPR029060">
    <property type="entry name" value="PIN-like_dom_sf"/>
</dbReference>
<dbReference type="Gene3D" id="3.40.50.1010">
    <property type="entry name" value="5'-nuclease"/>
    <property type="match status" value="1"/>
</dbReference>
<dbReference type="HOGENOM" id="CLU_1273151_0_0_1"/>
<feature type="domain" description="PIN" evidence="1">
    <location>
        <begin position="4"/>
        <end position="142"/>
    </location>
</feature>
<evidence type="ECO:0000313" key="2">
    <source>
        <dbReference type="EMBL" id="CCF56053.1"/>
    </source>
</evidence>
<dbReference type="SUPFAM" id="SSF88723">
    <property type="entry name" value="PIN domain-like"/>
    <property type="match status" value="1"/>
</dbReference>
<dbReference type="Proteomes" id="UP000005220">
    <property type="component" value="Chromosome 1"/>
</dbReference>
<dbReference type="KEGG" id="kaf:KAFR_0A06180"/>
<dbReference type="GO" id="GO:0004540">
    <property type="term" value="F:RNA nuclease activity"/>
    <property type="evidence" value="ECO:0007669"/>
    <property type="project" value="UniProtKB-ARBA"/>
</dbReference>
<dbReference type="OrthoDB" id="5361617at2759"/>
<dbReference type="GeneID" id="13886288"/>
<dbReference type="eggNOG" id="ENOG502RYBU">
    <property type="taxonomic scope" value="Eukaryota"/>
</dbReference>
<dbReference type="GO" id="GO:0000184">
    <property type="term" value="P:nuclear-transcribed mRNA catabolic process, nonsense-mediated decay"/>
    <property type="evidence" value="ECO:0007669"/>
    <property type="project" value="EnsemblFungi"/>
</dbReference>
<dbReference type="InterPro" id="IPR002716">
    <property type="entry name" value="PIN_dom"/>
</dbReference>